<dbReference type="EMBL" id="JAHLDV010000003">
    <property type="protein sequence ID" value="MBU3158655.1"/>
    <property type="molecule type" value="Genomic_DNA"/>
</dbReference>
<evidence type="ECO:0000256" key="1">
    <source>
        <dbReference type="SAM" id="MobiDB-lite"/>
    </source>
</evidence>
<name>A0ABS6BQB3_9CLOT</name>
<dbReference type="Proteomes" id="UP000776252">
    <property type="component" value="Unassembled WGS sequence"/>
</dbReference>
<feature type="region of interest" description="Disordered" evidence="1">
    <location>
        <begin position="1"/>
        <end position="21"/>
    </location>
</feature>
<organism evidence="2 3">
    <name type="scientific">Clostridium frigoris</name>
    <dbReference type="NCBI Taxonomy" id="205327"/>
    <lineage>
        <taxon>Bacteria</taxon>
        <taxon>Bacillati</taxon>
        <taxon>Bacillota</taxon>
        <taxon>Clostridia</taxon>
        <taxon>Eubacteriales</taxon>
        <taxon>Clostridiaceae</taxon>
        <taxon>Clostridium</taxon>
    </lineage>
</organism>
<protein>
    <submittedName>
        <fullName evidence="2">Uncharacterized protein</fullName>
    </submittedName>
</protein>
<keyword evidence="3" id="KW-1185">Reference proteome</keyword>
<proteinExistence type="predicted"/>
<comment type="caution">
    <text evidence="2">The sequence shown here is derived from an EMBL/GenBank/DDBJ whole genome shotgun (WGS) entry which is preliminary data.</text>
</comment>
<accession>A0ABS6BQB3</accession>
<dbReference type="RefSeq" id="WP_216145861.1">
    <property type="nucleotide sequence ID" value="NZ_JAHLDV010000003.1"/>
</dbReference>
<evidence type="ECO:0000313" key="3">
    <source>
        <dbReference type="Proteomes" id="UP000776252"/>
    </source>
</evidence>
<reference evidence="2 3" key="1">
    <citation type="submission" date="2021-06" db="EMBL/GenBank/DDBJ databases">
        <title>Clostridia strains as spoilage organisms.</title>
        <authorList>
            <person name="Wambui J."/>
            <person name="Stephan R."/>
            <person name="Stevens M.J.A."/>
        </authorList>
    </citation>
    <scope>NUCLEOTIDE SEQUENCE [LARGE SCALE GENOMIC DNA]</scope>
    <source>
        <strain evidence="2 3">DSM 14204</strain>
    </source>
</reference>
<evidence type="ECO:0000313" key="2">
    <source>
        <dbReference type="EMBL" id="MBU3158655.1"/>
    </source>
</evidence>
<sequence length="171" mass="19030">MGEKKSNSDNEKEQDKRAISDSIKYQQIQQQIIDDMNKQILSLNGGVTASQSTSSSTDTATNSCIKLLTDKVVDINILRFELDRLPLDFKARAYFENDVKPLIDTLYTLSLSSLDFSATAVSLTNTSFGRSSKIKNALDLTNSVDEISSDVIKVLKCKVDNMLNLSKYDCK</sequence>
<gene>
    <name evidence="2" type="ORF">KPL37_02555</name>
</gene>
<feature type="compositionally biased region" description="Basic and acidic residues" evidence="1">
    <location>
        <begin position="1"/>
        <end position="19"/>
    </location>
</feature>